<protein>
    <submittedName>
        <fullName evidence="1">Uncharacterized protein</fullName>
    </submittedName>
</protein>
<dbReference type="GeneID" id="19405219"/>
<sequence length="56" mass="6663">RNIFVYKGKVILVFSYNKANTNTNNSFYIVRSPCPIVQRILYVYLVYIRPFRSLIS</sequence>
<dbReference type="HOGENOM" id="CLU_3020109_0_0_1"/>
<reference evidence="1 2" key="1">
    <citation type="journal article" date="2012" name="PLoS Pathog.">
        <title>Diverse lifestyles and strategies of plant pathogenesis encoded in the genomes of eighteen Dothideomycetes fungi.</title>
        <authorList>
            <person name="Ohm R.A."/>
            <person name="Feau N."/>
            <person name="Henrissat B."/>
            <person name="Schoch C.L."/>
            <person name="Horwitz B.A."/>
            <person name="Barry K.W."/>
            <person name="Condon B.J."/>
            <person name="Copeland A.C."/>
            <person name="Dhillon B."/>
            <person name="Glaser F."/>
            <person name="Hesse C.N."/>
            <person name="Kosti I."/>
            <person name="LaButti K."/>
            <person name="Lindquist E.A."/>
            <person name="Lucas S."/>
            <person name="Salamov A.A."/>
            <person name="Bradshaw R.E."/>
            <person name="Ciuffetti L."/>
            <person name="Hamelin R.C."/>
            <person name="Kema G.H.J."/>
            <person name="Lawrence C."/>
            <person name="Scott J.A."/>
            <person name="Spatafora J.W."/>
            <person name="Turgeon B.G."/>
            <person name="de Wit P.J.G.M."/>
            <person name="Zhong S."/>
            <person name="Goodwin S.B."/>
            <person name="Grigoriev I.V."/>
        </authorList>
    </citation>
    <scope>NUCLEOTIDE SEQUENCE [LARGE SCALE GENOMIC DNA]</scope>
    <source>
        <strain evidence="2">28A</strain>
    </source>
</reference>
<reference evidence="1 2" key="2">
    <citation type="journal article" date="2013" name="PLoS Genet.">
        <title>Comparative genome structure, secondary metabolite, and effector coding capacity across Cochliobolus pathogens.</title>
        <authorList>
            <person name="Condon B.J."/>
            <person name="Leng Y."/>
            <person name="Wu D."/>
            <person name="Bushley K.E."/>
            <person name="Ohm R.A."/>
            <person name="Otillar R."/>
            <person name="Martin J."/>
            <person name="Schackwitz W."/>
            <person name="Grimwood J."/>
            <person name="MohdZainudin N."/>
            <person name="Xue C."/>
            <person name="Wang R."/>
            <person name="Manning V.A."/>
            <person name="Dhillon B."/>
            <person name="Tu Z.J."/>
            <person name="Steffenson B.J."/>
            <person name="Salamov A."/>
            <person name="Sun H."/>
            <person name="Lowry S."/>
            <person name="LaButti K."/>
            <person name="Han J."/>
            <person name="Copeland A."/>
            <person name="Lindquist E."/>
            <person name="Barry K."/>
            <person name="Schmutz J."/>
            <person name="Baker S.E."/>
            <person name="Ciuffetti L.M."/>
            <person name="Grigoriev I.V."/>
            <person name="Zhong S."/>
            <person name="Turgeon B.G."/>
        </authorList>
    </citation>
    <scope>NUCLEOTIDE SEQUENCE [LARGE SCALE GENOMIC DNA]</scope>
    <source>
        <strain evidence="2">28A</strain>
    </source>
</reference>
<feature type="non-terminal residue" evidence="1">
    <location>
        <position position="1"/>
    </location>
</feature>
<evidence type="ECO:0000313" key="2">
    <source>
        <dbReference type="Proteomes" id="UP000016935"/>
    </source>
</evidence>
<proteinExistence type="predicted"/>
<evidence type="ECO:0000313" key="1">
    <source>
        <dbReference type="EMBL" id="EOA85687.1"/>
    </source>
</evidence>
<dbReference type="EMBL" id="KB908650">
    <property type="protein sequence ID" value="EOA85687.1"/>
    <property type="molecule type" value="Genomic_DNA"/>
</dbReference>
<name>R0KBV1_EXST2</name>
<dbReference type="AlphaFoldDB" id="R0KBV1"/>
<organism evidence="1 2">
    <name type="scientific">Exserohilum turcicum (strain 28A)</name>
    <name type="common">Northern leaf blight fungus</name>
    <name type="synonym">Setosphaeria turcica</name>
    <dbReference type="NCBI Taxonomy" id="671987"/>
    <lineage>
        <taxon>Eukaryota</taxon>
        <taxon>Fungi</taxon>
        <taxon>Dikarya</taxon>
        <taxon>Ascomycota</taxon>
        <taxon>Pezizomycotina</taxon>
        <taxon>Dothideomycetes</taxon>
        <taxon>Pleosporomycetidae</taxon>
        <taxon>Pleosporales</taxon>
        <taxon>Pleosporineae</taxon>
        <taxon>Pleosporaceae</taxon>
        <taxon>Exserohilum</taxon>
    </lineage>
</organism>
<accession>R0KBV1</accession>
<dbReference type="RefSeq" id="XP_008026683.1">
    <property type="nucleotide sequence ID" value="XM_008028492.1"/>
</dbReference>
<dbReference type="Proteomes" id="UP000016935">
    <property type="component" value="Unassembled WGS sequence"/>
</dbReference>
<feature type="non-terminal residue" evidence="1">
    <location>
        <position position="56"/>
    </location>
</feature>
<gene>
    <name evidence="1" type="ORF">SETTUDRAFT_56710</name>
</gene>
<dbReference type="OrthoDB" id="4160379at2759"/>
<keyword evidence="2" id="KW-1185">Reference proteome</keyword>